<dbReference type="Proteomes" id="UP001595965">
    <property type="component" value="Unassembled WGS sequence"/>
</dbReference>
<keyword evidence="7" id="KW-1185">Reference proteome</keyword>
<comment type="caution">
    <text evidence="6">The sequence shown here is derived from an EMBL/GenBank/DDBJ whole genome shotgun (WGS) entry which is preliminary data.</text>
</comment>
<dbReference type="RefSeq" id="WP_344231045.1">
    <property type="nucleotide sequence ID" value="NZ_BAAALH010000003.1"/>
</dbReference>
<gene>
    <name evidence="6" type="ORF">ACFO0K_15230</name>
</gene>
<evidence type="ECO:0000256" key="3">
    <source>
        <dbReference type="ARBA" id="ARBA00023015"/>
    </source>
</evidence>
<evidence type="ECO:0000313" key="7">
    <source>
        <dbReference type="Proteomes" id="UP001595965"/>
    </source>
</evidence>
<keyword evidence="4" id="KW-0804">Transcription</keyword>
<dbReference type="Gene3D" id="3.30.450.40">
    <property type="match status" value="1"/>
</dbReference>
<dbReference type="PIRSF" id="PIRSF036625">
    <property type="entry name" value="GAF_ANTAR"/>
    <property type="match status" value="1"/>
</dbReference>
<dbReference type="EMBL" id="JBHSEN010000003">
    <property type="protein sequence ID" value="MFC4431021.1"/>
    <property type="molecule type" value="Genomic_DNA"/>
</dbReference>
<keyword evidence="1" id="KW-0808">Transferase</keyword>
<proteinExistence type="predicted"/>
<keyword evidence="3" id="KW-0805">Transcription regulation</keyword>
<organism evidence="6 7">
    <name type="scientific">Citricoccus alkalitolerans</name>
    <dbReference type="NCBI Taxonomy" id="246603"/>
    <lineage>
        <taxon>Bacteria</taxon>
        <taxon>Bacillati</taxon>
        <taxon>Actinomycetota</taxon>
        <taxon>Actinomycetes</taxon>
        <taxon>Micrococcales</taxon>
        <taxon>Micrococcaceae</taxon>
        <taxon>Citricoccus</taxon>
    </lineage>
</organism>
<name>A0ABV8Y1S4_9MICC</name>
<dbReference type="InterPro" id="IPR036388">
    <property type="entry name" value="WH-like_DNA-bd_sf"/>
</dbReference>
<accession>A0ABV8Y1S4</accession>
<evidence type="ECO:0000256" key="2">
    <source>
        <dbReference type="ARBA" id="ARBA00022777"/>
    </source>
</evidence>
<evidence type="ECO:0000313" key="6">
    <source>
        <dbReference type="EMBL" id="MFC4431021.1"/>
    </source>
</evidence>
<dbReference type="InterPro" id="IPR011006">
    <property type="entry name" value="CheY-like_superfamily"/>
</dbReference>
<dbReference type="InterPro" id="IPR003018">
    <property type="entry name" value="GAF"/>
</dbReference>
<reference evidence="7" key="1">
    <citation type="journal article" date="2019" name="Int. J. Syst. Evol. Microbiol.">
        <title>The Global Catalogue of Microorganisms (GCM) 10K type strain sequencing project: providing services to taxonomists for standard genome sequencing and annotation.</title>
        <authorList>
            <consortium name="The Broad Institute Genomics Platform"/>
            <consortium name="The Broad Institute Genome Sequencing Center for Infectious Disease"/>
            <person name="Wu L."/>
            <person name="Ma J."/>
        </authorList>
    </citation>
    <scope>NUCLEOTIDE SEQUENCE [LARGE SCALE GENOMIC DNA]</scope>
    <source>
        <strain evidence="7">CGMCC 1.12125</strain>
    </source>
</reference>
<keyword evidence="2" id="KW-0418">Kinase</keyword>
<dbReference type="Pfam" id="PF13185">
    <property type="entry name" value="GAF_2"/>
    <property type="match status" value="1"/>
</dbReference>
<dbReference type="InterPro" id="IPR012074">
    <property type="entry name" value="GAF_ANTAR"/>
</dbReference>
<dbReference type="SMART" id="SM01012">
    <property type="entry name" value="ANTAR"/>
    <property type="match status" value="1"/>
</dbReference>
<evidence type="ECO:0000256" key="1">
    <source>
        <dbReference type="ARBA" id="ARBA00022679"/>
    </source>
</evidence>
<dbReference type="Pfam" id="PF03861">
    <property type="entry name" value="ANTAR"/>
    <property type="match status" value="1"/>
</dbReference>
<dbReference type="Gene3D" id="1.10.10.10">
    <property type="entry name" value="Winged helix-like DNA-binding domain superfamily/Winged helix DNA-binding domain"/>
    <property type="match status" value="1"/>
</dbReference>
<feature type="domain" description="ANTAR" evidence="5">
    <location>
        <begin position="168"/>
        <end position="229"/>
    </location>
</feature>
<evidence type="ECO:0000259" key="5">
    <source>
        <dbReference type="PROSITE" id="PS50921"/>
    </source>
</evidence>
<dbReference type="InterPro" id="IPR029016">
    <property type="entry name" value="GAF-like_dom_sf"/>
</dbReference>
<dbReference type="SUPFAM" id="SSF52172">
    <property type="entry name" value="CheY-like"/>
    <property type="match status" value="1"/>
</dbReference>
<dbReference type="PROSITE" id="PS50921">
    <property type="entry name" value="ANTAR"/>
    <property type="match status" value="1"/>
</dbReference>
<sequence length="243" mass="26351">MAIEAKTTVNEYLYGKILEFDEVEAFLDALTRLAVHELSDGGEDVLCGITLLRKRRAGTVASSSEEAQDVDEIQYGYRDGPCLSASRNQVTVKVSDLQNDDRWPDYARDVSQRGIRSVLAIPFELEAGDGAALNLYSAEPGKFTDAKVEAAQNYAQQASQALALSLRLAKHREAEADVLEAMKSRTTIDLAVGIIMGKNGCSQEDAVRILKSASTSRNIKLREIAAGVVASTGTEPPGTHFDR</sequence>
<dbReference type="InterPro" id="IPR005561">
    <property type="entry name" value="ANTAR"/>
</dbReference>
<dbReference type="SUPFAM" id="SSF55781">
    <property type="entry name" value="GAF domain-like"/>
    <property type="match status" value="1"/>
</dbReference>
<evidence type="ECO:0000256" key="4">
    <source>
        <dbReference type="ARBA" id="ARBA00023163"/>
    </source>
</evidence>
<protein>
    <submittedName>
        <fullName evidence="6">GAF and ANTAR domain-containing protein</fullName>
    </submittedName>
</protein>